<evidence type="ECO:0000313" key="3">
    <source>
        <dbReference type="Proteomes" id="UP001595640"/>
    </source>
</evidence>
<accession>A0ABV7M4C9</accession>
<keyword evidence="1" id="KW-0812">Transmembrane</keyword>
<feature type="transmembrane region" description="Helical" evidence="1">
    <location>
        <begin position="7"/>
        <end position="26"/>
    </location>
</feature>
<sequence>MVKKFALVFGIVYTLVGIMGFIPGLVTAPEMTGDLAADTGHGRLLGIFPVNLWHNLVHLAIGIWGIASYKRFSAAVLYARANTVIFGALVILGLIPATDTLFGLAPIYGNDIWLHLLNTVAAGYFGFGPPARQNTETMNHRPQ</sequence>
<keyword evidence="1" id="KW-0472">Membrane</keyword>
<feature type="transmembrane region" description="Helical" evidence="1">
    <location>
        <begin position="46"/>
        <end position="67"/>
    </location>
</feature>
<dbReference type="Proteomes" id="UP001595640">
    <property type="component" value="Unassembled WGS sequence"/>
</dbReference>
<comment type="caution">
    <text evidence="2">The sequence shown here is derived from an EMBL/GenBank/DDBJ whole genome shotgun (WGS) entry which is preliminary data.</text>
</comment>
<proteinExistence type="predicted"/>
<name>A0ABV7M4C9_9GAMM</name>
<feature type="transmembrane region" description="Helical" evidence="1">
    <location>
        <begin position="79"/>
        <end position="97"/>
    </location>
</feature>
<dbReference type="RefSeq" id="WP_019018721.1">
    <property type="nucleotide sequence ID" value="NZ_BMXD01000001.1"/>
</dbReference>
<protein>
    <submittedName>
        <fullName evidence="2">DUF4383 domain-containing protein</fullName>
    </submittedName>
</protein>
<evidence type="ECO:0000256" key="1">
    <source>
        <dbReference type="SAM" id="Phobius"/>
    </source>
</evidence>
<gene>
    <name evidence="2" type="ORF">ACFOEI_16985</name>
</gene>
<keyword evidence="1" id="KW-1133">Transmembrane helix</keyword>
<evidence type="ECO:0000313" key="2">
    <source>
        <dbReference type="EMBL" id="MFC3293747.1"/>
    </source>
</evidence>
<feature type="transmembrane region" description="Helical" evidence="1">
    <location>
        <begin position="112"/>
        <end position="131"/>
    </location>
</feature>
<dbReference type="Pfam" id="PF14325">
    <property type="entry name" value="DUF4383"/>
    <property type="match status" value="1"/>
</dbReference>
<dbReference type="EMBL" id="JBHRUH010000031">
    <property type="protein sequence ID" value="MFC3293747.1"/>
    <property type="molecule type" value="Genomic_DNA"/>
</dbReference>
<reference evidence="3" key="1">
    <citation type="journal article" date="2019" name="Int. J. Syst. Evol. Microbiol.">
        <title>The Global Catalogue of Microorganisms (GCM) 10K type strain sequencing project: providing services to taxonomists for standard genome sequencing and annotation.</title>
        <authorList>
            <consortium name="The Broad Institute Genomics Platform"/>
            <consortium name="The Broad Institute Genome Sequencing Center for Infectious Disease"/>
            <person name="Wu L."/>
            <person name="Ma J."/>
        </authorList>
    </citation>
    <scope>NUCLEOTIDE SEQUENCE [LARGE SCALE GENOMIC DNA]</scope>
    <source>
        <strain evidence="3">KCTC 12847</strain>
    </source>
</reference>
<organism evidence="2 3">
    <name type="scientific">Modicisalibacter luteus</name>
    <dbReference type="NCBI Taxonomy" id="453962"/>
    <lineage>
        <taxon>Bacteria</taxon>
        <taxon>Pseudomonadati</taxon>
        <taxon>Pseudomonadota</taxon>
        <taxon>Gammaproteobacteria</taxon>
        <taxon>Oceanospirillales</taxon>
        <taxon>Halomonadaceae</taxon>
        <taxon>Modicisalibacter</taxon>
    </lineage>
</organism>
<keyword evidence="3" id="KW-1185">Reference proteome</keyword>